<feature type="compositionally biased region" description="Basic and acidic residues" evidence="1">
    <location>
        <begin position="34"/>
        <end position="46"/>
    </location>
</feature>
<reference evidence="2 3" key="1">
    <citation type="journal article" date="2021" name="Nat. Plants">
        <title>The Taxus genome provides insights into paclitaxel biosynthesis.</title>
        <authorList>
            <person name="Xiong X."/>
            <person name="Gou J."/>
            <person name="Liao Q."/>
            <person name="Li Y."/>
            <person name="Zhou Q."/>
            <person name="Bi G."/>
            <person name="Li C."/>
            <person name="Du R."/>
            <person name="Wang X."/>
            <person name="Sun T."/>
            <person name="Guo L."/>
            <person name="Liang H."/>
            <person name="Lu P."/>
            <person name="Wu Y."/>
            <person name="Zhang Z."/>
            <person name="Ro D.K."/>
            <person name="Shang Y."/>
            <person name="Huang S."/>
            <person name="Yan J."/>
        </authorList>
    </citation>
    <scope>NUCLEOTIDE SEQUENCE [LARGE SCALE GENOMIC DNA]</scope>
    <source>
        <strain evidence="2">Ta-2019</strain>
    </source>
</reference>
<accession>A0AA38GSQ3</accession>
<gene>
    <name evidence="2" type="ORF">KI387_007891</name>
</gene>
<protein>
    <submittedName>
        <fullName evidence="2">Uncharacterized protein</fullName>
    </submittedName>
</protein>
<keyword evidence="3" id="KW-1185">Reference proteome</keyword>
<evidence type="ECO:0000313" key="2">
    <source>
        <dbReference type="EMBL" id="KAH9327713.1"/>
    </source>
</evidence>
<proteinExistence type="predicted"/>
<feature type="region of interest" description="Disordered" evidence="1">
    <location>
        <begin position="1"/>
        <end position="57"/>
    </location>
</feature>
<feature type="compositionally biased region" description="Polar residues" evidence="1">
    <location>
        <begin position="20"/>
        <end position="31"/>
    </location>
</feature>
<dbReference type="EMBL" id="JAHRHJ020000002">
    <property type="protein sequence ID" value="KAH9327713.1"/>
    <property type="molecule type" value="Genomic_DNA"/>
</dbReference>
<evidence type="ECO:0000313" key="3">
    <source>
        <dbReference type="Proteomes" id="UP000824469"/>
    </source>
</evidence>
<evidence type="ECO:0000256" key="1">
    <source>
        <dbReference type="SAM" id="MobiDB-lite"/>
    </source>
</evidence>
<dbReference type="Proteomes" id="UP000824469">
    <property type="component" value="Unassembled WGS sequence"/>
</dbReference>
<feature type="non-terminal residue" evidence="2">
    <location>
        <position position="57"/>
    </location>
</feature>
<comment type="caution">
    <text evidence="2">The sequence shown here is derived from an EMBL/GenBank/DDBJ whole genome shotgun (WGS) entry which is preliminary data.</text>
</comment>
<sequence length="57" mass="6277">ATLLGTTPPSPAKKAKVTSRLVSDSQGQQFMEITRPKLDKDEKDQSMGDMELTRISL</sequence>
<dbReference type="AlphaFoldDB" id="A0AA38GSQ3"/>
<organism evidence="2 3">
    <name type="scientific">Taxus chinensis</name>
    <name type="common">Chinese yew</name>
    <name type="synonym">Taxus wallichiana var. chinensis</name>
    <dbReference type="NCBI Taxonomy" id="29808"/>
    <lineage>
        <taxon>Eukaryota</taxon>
        <taxon>Viridiplantae</taxon>
        <taxon>Streptophyta</taxon>
        <taxon>Embryophyta</taxon>
        <taxon>Tracheophyta</taxon>
        <taxon>Spermatophyta</taxon>
        <taxon>Pinopsida</taxon>
        <taxon>Pinidae</taxon>
        <taxon>Conifers II</taxon>
        <taxon>Cupressales</taxon>
        <taxon>Taxaceae</taxon>
        <taxon>Taxus</taxon>
    </lineage>
</organism>
<name>A0AA38GSQ3_TAXCH</name>
<feature type="non-terminal residue" evidence="2">
    <location>
        <position position="1"/>
    </location>
</feature>